<name>A0A516Q5D8_9ACTN</name>
<accession>A0A516Q5D8</accession>
<dbReference type="OrthoDB" id="4552565at2"/>
<reference evidence="1 2" key="1">
    <citation type="submission" date="2019-07" db="EMBL/GenBank/DDBJ databases">
        <title>Microlunatus dokdonensis sp. nov. isolated from the rhizospheric soil of the wild plant Elymus tsukushiensis.</title>
        <authorList>
            <person name="Ghim S.-Y."/>
            <person name="Hwang Y.-J."/>
            <person name="Son J.-S."/>
            <person name="Shin J.-H."/>
        </authorList>
    </citation>
    <scope>NUCLEOTIDE SEQUENCE [LARGE SCALE GENOMIC DNA]</scope>
    <source>
        <strain evidence="1 2">KUDC0627</strain>
    </source>
</reference>
<dbReference type="AlphaFoldDB" id="A0A516Q5D8"/>
<organism evidence="1 2">
    <name type="scientific">Microlunatus elymi</name>
    <dbReference type="NCBI Taxonomy" id="2596828"/>
    <lineage>
        <taxon>Bacteria</taxon>
        <taxon>Bacillati</taxon>
        <taxon>Actinomycetota</taxon>
        <taxon>Actinomycetes</taxon>
        <taxon>Propionibacteriales</taxon>
        <taxon>Propionibacteriaceae</taxon>
        <taxon>Microlunatus</taxon>
    </lineage>
</organism>
<protein>
    <submittedName>
        <fullName evidence="1">Uncharacterized protein</fullName>
    </submittedName>
</protein>
<gene>
    <name evidence="1" type="ORF">FOE78_07315</name>
</gene>
<sequence length="114" mass="12565">MSATALLERLITEGIRQLDHPGITFRGPENDRRAALAAGPDVWEVVGRLSELDGSAEHRIALLADEVELHPRLIRLAVDYAAAYRDEIEERIESNRAAATAARQAVENRQALLA</sequence>
<dbReference type="KEGG" id="mik:FOE78_07315"/>
<dbReference type="Proteomes" id="UP000319263">
    <property type="component" value="Chromosome"/>
</dbReference>
<evidence type="ECO:0000313" key="1">
    <source>
        <dbReference type="EMBL" id="QDP98653.1"/>
    </source>
</evidence>
<dbReference type="EMBL" id="CP041692">
    <property type="protein sequence ID" value="QDP98653.1"/>
    <property type="molecule type" value="Genomic_DNA"/>
</dbReference>
<evidence type="ECO:0000313" key="2">
    <source>
        <dbReference type="Proteomes" id="UP000319263"/>
    </source>
</evidence>
<keyword evidence="2" id="KW-1185">Reference proteome</keyword>
<proteinExistence type="predicted"/>